<feature type="compositionally biased region" description="Polar residues" evidence="1">
    <location>
        <begin position="151"/>
        <end position="161"/>
    </location>
</feature>
<gene>
    <name evidence="2" type="ORF">FA15DRAFT_756732</name>
</gene>
<feature type="region of interest" description="Disordered" evidence="1">
    <location>
        <begin position="140"/>
        <end position="163"/>
    </location>
</feature>
<dbReference type="Proteomes" id="UP000307440">
    <property type="component" value="Unassembled WGS sequence"/>
</dbReference>
<sequence>MTSRLRVLLSSFLLQDDGDGVIRRTPPHKGLSSMFKKDHGYSDDYCDPYTPARGTPRVGNRTRLTMSPCMHASDDLHSTRTQALAILDDETDDPTLSPLSLLDASPLPSSWETAFSSPSRASTVRRVQVRYYDEPPPKVIVISPTPPREASTISLPDTPNSPLRVENVTEELESPDSEDFDERPNSVLLRLATSRTNELSQRETLSTACKSPRGTNRPDLSKGQEPLRAITKDGSGELVPQTQEVTSPTQNPRQIIQSPGLPAWYKNKPLPPFPQSSEPRRKQSSTPRKRSTSFPASPPRKDLLDYGYNVVRYYPPSSGNAHIASAKGASKGKEKAMFKEPVDCSPTGSKRVIATRPSNVTGVVDRPRQVPVSEPNPSLSRSQSSTRPSASHKCDSPAPALVVPTRGSKLQRSRHSTPLCLDLASLPAVQNQPTSFHKLSRSLSDAASNCKNASCQLIVEADTPSRHLQNVSKELFIISTRVKGLALEVEELGRI</sequence>
<feature type="region of interest" description="Disordered" evidence="1">
    <location>
        <begin position="341"/>
        <end position="413"/>
    </location>
</feature>
<organism evidence="2 3">
    <name type="scientific">Coprinopsis marcescibilis</name>
    <name type="common">Agaric fungus</name>
    <name type="synonym">Psathyrella marcescibilis</name>
    <dbReference type="NCBI Taxonomy" id="230819"/>
    <lineage>
        <taxon>Eukaryota</taxon>
        <taxon>Fungi</taxon>
        <taxon>Dikarya</taxon>
        <taxon>Basidiomycota</taxon>
        <taxon>Agaricomycotina</taxon>
        <taxon>Agaricomycetes</taxon>
        <taxon>Agaricomycetidae</taxon>
        <taxon>Agaricales</taxon>
        <taxon>Agaricineae</taxon>
        <taxon>Psathyrellaceae</taxon>
        <taxon>Coprinopsis</taxon>
    </lineage>
</organism>
<evidence type="ECO:0000313" key="3">
    <source>
        <dbReference type="Proteomes" id="UP000307440"/>
    </source>
</evidence>
<dbReference type="EMBL" id="ML210205">
    <property type="protein sequence ID" value="TFK24183.1"/>
    <property type="molecule type" value="Genomic_DNA"/>
</dbReference>
<accession>A0A5C3KWE4</accession>
<feature type="compositionally biased region" description="Low complexity" evidence="1">
    <location>
        <begin position="373"/>
        <end position="391"/>
    </location>
</feature>
<proteinExistence type="predicted"/>
<dbReference type="AlphaFoldDB" id="A0A5C3KWE4"/>
<evidence type="ECO:0000313" key="2">
    <source>
        <dbReference type="EMBL" id="TFK24183.1"/>
    </source>
</evidence>
<feature type="region of interest" description="Disordered" evidence="1">
    <location>
        <begin position="193"/>
        <end position="302"/>
    </location>
</feature>
<protein>
    <submittedName>
        <fullName evidence="2">Uncharacterized protein</fullName>
    </submittedName>
</protein>
<evidence type="ECO:0000256" key="1">
    <source>
        <dbReference type="SAM" id="MobiDB-lite"/>
    </source>
</evidence>
<name>A0A5C3KWE4_COPMA</name>
<keyword evidence="3" id="KW-1185">Reference proteome</keyword>
<reference evidence="2 3" key="1">
    <citation type="journal article" date="2019" name="Nat. Ecol. Evol.">
        <title>Megaphylogeny resolves global patterns of mushroom evolution.</title>
        <authorList>
            <person name="Varga T."/>
            <person name="Krizsan K."/>
            <person name="Foldi C."/>
            <person name="Dima B."/>
            <person name="Sanchez-Garcia M."/>
            <person name="Sanchez-Ramirez S."/>
            <person name="Szollosi G.J."/>
            <person name="Szarkandi J.G."/>
            <person name="Papp V."/>
            <person name="Albert L."/>
            <person name="Andreopoulos W."/>
            <person name="Angelini C."/>
            <person name="Antonin V."/>
            <person name="Barry K.W."/>
            <person name="Bougher N.L."/>
            <person name="Buchanan P."/>
            <person name="Buyck B."/>
            <person name="Bense V."/>
            <person name="Catcheside P."/>
            <person name="Chovatia M."/>
            <person name="Cooper J."/>
            <person name="Damon W."/>
            <person name="Desjardin D."/>
            <person name="Finy P."/>
            <person name="Geml J."/>
            <person name="Haridas S."/>
            <person name="Hughes K."/>
            <person name="Justo A."/>
            <person name="Karasinski D."/>
            <person name="Kautmanova I."/>
            <person name="Kiss B."/>
            <person name="Kocsube S."/>
            <person name="Kotiranta H."/>
            <person name="LaButti K.M."/>
            <person name="Lechner B.E."/>
            <person name="Liimatainen K."/>
            <person name="Lipzen A."/>
            <person name="Lukacs Z."/>
            <person name="Mihaltcheva S."/>
            <person name="Morgado L.N."/>
            <person name="Niskanen T."/>
            <person name="Noordeloos M.E."/>
            <person name="Ohm R.A."/>
            <person name="Ortiz-Santana B."/>
            <person name="Ovrebo C."/>
            <person name="Racz N."/>
            <person name="Riley R."/>
            <person name="Savchenko A."/>
            <person name="Shiryaev A."/>
            <person name="Soop K."/>
            <person name="Spirin V."/>
            <person name="Szebenyi C."/>
            <person name="Tomsovsky M."/>
            <person name="Tulloss R.E."/>
            <person name="Uehling J."/>
            <person name="Grigoriev I.V."/>
            <person name="Vagvolgyi C."/>
            <person name="Papp T."/>
            <person name="Martin F.M."/>
            <person name="Miettinen O."/>
            <person name="Hibbett D.S."/>
            <person name="Nagy L.G."/>
        </authorList>
    </citation>
    <scope>NUCLEOTIDE SEQUENCE [LARGE SCALE GENOMIC DNA]</scope>
    <source>
        <strain evidence="2 3">CBS 121175</strain>
    </source>
</reference>
<feature type="compositionally biased region" description="Polar residues" evidence="1">
    <location>
        <begin position="193"/>
        <end position="209"/>
    </location>
</feature>
<feature type="compositionally biased region" description="Polar residues" evidence="1">
    <location>
        <begin position="240"/>
        <end position="257"/>
    </location>
</feature>